<dbReference type="Gene3D" id="3.10.20.90">
    <property type="entry name" value="Phosphatidylinositol 3-kinase Catalytic Subunit, Chain A, domain 1"/>
    <property type="match status" value="1"/>
</dbReference>
<dbReference type="GO" id="GO:0007165">
    <property type="term" value="P:signal transduction"/>
    <property type="evidence" value="ECO:0007669"/>
    <property type="project" value="InterPro"/>
</dbReference>
<dbReference type="PANTHER" id="PTHR10398">
    <property type="entry name" value="AFADIN"/>
    <property type="match status" value="1"/>
</dbReference>
<organism evidence="7 8">
    <name type="scientific">Adineta ricciae</name>
    <name type="common">Rotifer</name>
    <dbReference type="NCBI Taxonomy" id="249248"/>
    <lineage>
        <taxon>Eukaryota</taxon>
        <taxon>Metazoa</taxon>
        <taxon>Spiralia</taxon>
        <taxon>Gnathifera</taxon>
        <taxon>Rotifera</taxon>
        <taxon>Eurotatoria</taxon>
        <taxon>Bdelloidea</taxon>
        <taxon>Adinetida</taxon>
        <taxon>Adinetidae</taxon>
        <taxon>Adineta</taxon>
    </lineage>
</organism>
<dbReference type="SMART" id="SM00314">
    <property type="entry name" value="RA"/>
    <property type="match status" value="1"/>
</dbReference>
<dbReference type="InterPro" id="IPR028842">
    <property type="entry name" value="Afadin"/>
</dbReference>
<feature type="domain" description="Dilute" evidence="6">
    <location>
        <begin position="373"/>
        <end position="623"/>
    </location>
</feature>
<proteinExistence type="predicted"/>
<dbReference type="Gene3D" id="2.60.200.20">
    <property type="match status" value="1"/>
</dbReference>
<dbReference type="InterPro" id="IPR000159">
    <property type="entry name" value="RA_dom"/>
</dbReference>
<dbReference type="GO" id="GO:0032880">
    <property type="term" value="P:regulation of protein localization"/>
    <property type="evidence" value="ECO:0007669"/>
    <property type="project" value="TreeGrafter"/>
</dbReference>
<evidence type="ECO:0000259" key="5">
    <source>
        <dbReference type="PROSITE" id="PS50200"/>
    </source>
</evidence>
<dbReference type="InterPro" id="IPR002710">
    <property type="entry name" value="Dilute_dom"/>
</dbReference>
<dbReference type="SUPFAM" id="SSF54236">
    <property type="entry name" value="Ubiquitin-like"/>
    <property type="match status" value="1"/>
</dbReference>
<evidence type="ECO:0000313" key="8">
    <source>
        <dbReference type="Proteomes" id="UP000663852"/>
    </source>
</evidence>
<dbReference type="OrthoDB" id="6260541at2759"/>
<dbReference type="PROSITE" id="PS50200">
    <property type="entry name" value="RA"/>
    <property type="match status" value="1"/>
</dbReference>
<dbReference type="InterPro" id="IPR001478">
    <property type="entry name" value="PDZ"/>
</dbReference>
<evidence type="ECO:0000259" key="4">
    <source>
        <dbReference type="PROSITE" id="PS50106"/>
    </source>
</evidence>
<feature type="region of interest" description="Disordered" evidence="3">
    <location>
        <begin position="819"/>
        <end position="915"/>
    </location>
</feature>
<evidence type="ECO:0000256" key="2">
    <source>
        <dbReference type="SAM" id="Coils"/>
    </source>
</evidence>
<evidence type="ECO:0000313" key="7">
    <source>
        <dbReference type="EMBL" id="CAF0947537.1"/>
    </source>
</evidence>
<feature type="coiled-coil region" evidence="2">
    <location>
        <begin position="1024"/>
        <end position="1051"/>
    </location>
</feature>
<feature type="domain" description="Ras-associating" evidence="5">
    <location>
        <begin position="21"/>
        <end position="121"/>
    </location>
</feature>
<feature type="compositionally biased region" description="Low complexity" evidence="3">
    <location>
        <begin position="861"/>
        <end position="878"/>
    </location>
</feature>
<protein>
    <recommendedName>
        <fullName evidence="9">Afadin</fullName>
    </recommendedName>
</protein>
<evidence type="ECO:0008006" key="9">
    <source>
        <dbReference type="Google" id="ProtNLM"/>
    </source>
</evidence>
<name>A0A814D0D7_ADIRI</name>
<dbReference type="InterPro" id="IPR000253">
    <property type="entry name" value="FHA_dom"/>
</dbReference>
<comment type="caution">
    <text evidence="7">The sequence shown here is derived from an EMBL/GenBank/DDBJ whole genome shotgun (WGS) entry which is preliminary data.</text>
</comment>
<dbReference type="Pfam" id="PF00498">
    <property type="entry name" value="FHA"/>
    <property type="match status" value="1"/>
</dbReference>
<keyword evidence="2" id="KW-0175">Coiled coil</keyword>
<dbReference type="AlphaFoldDB" id="A0A814D0D7"/>
<gene>
    <name evidence="7" type="ORF">EDS130_LOCUS12157</name>
</gene>
<dbReference type="Gene3D" id="2.30.42.10">
    <property type="match status" value="1"/>
</dbReference>
<dbReference type="Pfam" id="PF00595">
    <property type="entry name" value="PDZ"/>
    <property type="match status" value="1"/>
</dbReference>
<feature type="compositionally biased region" description="Polar residues" evidence="3">
    <location>
        <begin position="822"/>
        <end position="856"/>
    </location>
</feature>
<dbReference type="PROSITE" id="PS50106">
    <property type="entry name" value="PDZ"/>
    <property type="match status" value="1"/>
</dbReference>
<dbReference type="GO" id="GO:0007155">
    <property type="term" value="P:cell adhesion"/>
    <property type="evidence" value="ECO:0007669"/>
    <property type="project" value="UniProtKB-KW"/>
</dbReference>
<dbReference type="Pfam" id="PF01843">
    <property type="entry name" value="DIL"/>
    <property type="match status" value="1"/>
</dbReference>
<dbReference type="InterPro" id="IPR008984">
    <property type="entry name" value="SMAD_FHA_dom_sf"/>
</dbReference>
<dbReference type="SMART" id="SM00228">
    <property type="entry name" value="PDZ"/>
    <property type="match status" value="1"/>
</dbReference>
<reference evidence="7" key="1">
    <citation type="submission" date="2021-02" db="EMBL/GenBank/DDBJ databases">
        <authorList>
            <person name="Nowell W R."/>
        </authorList>
    </citation>
    <scope>NUCLEOTIDE SEQUENCE</scope>
</reference>
<dbReference type="SUPFAM" id="SSF50156">
    <property type="entry name" value="PDZ domain-like"/>
    <property type="match status" value="1"/>
</dbReference>
<dbReference type="GO" id="GO:0005912">
    <property type="term" value="C:adherens junction"/>
    <property type="evidence" value="ECO:0007669"/>
    <property type="project" value="TreeGrafter"/>
</dbReference>
<dbReference type="EMBL" id="CAJNOJ010000045">
    <property type="protein sequence ID" value="CAF0947537.1"/>
    <property type="molecule type" value="Genomic_DNA"/>
</dbReference>
<dbReference type="InterPro" id="IPR036034">
    <property type="entry name" value="PDZ_sf"/>
</dbReference>
<feature type="domain" description="PDZ" evidence="4">
    <location>
        <begin position="711"/>
        <end position="796"/>
    </location>
</feature>
<sequence length="1099" mass="126579">MGKKLQQSRLKQKFSRTSTKEGGTVKIFGDELNPSIPYKTFLLSLNDTAEWVVKEMLNKYGMKYEHPITYCLSQIILPPYNQMDNKSIKQVILHDKECPLHIYLNHIQKNQGSIIFKISKCPTEYIELRKRLHAQELALKISQIPTVQDRTINDQYPLLIEVNHDGTDLLSPRVCKLHPNTTYVGRDTKAAIGKNYLFLDGSMIDRDHCTIENQNGICRLIPRGEVSINGKPIPTSHTLQHGVLICFGRNSIFRYVDLQTVQRMRRSRVENPITSSIYSSAPTLSTKMNVQERTTSPTKANNSQTKIDVLPGLLDVPTQTEVRFLHAVFADYPLANIHFRLFPAYTMYMALRYRLSPYGNTNIPFIQKQKDVRSFLYRIEDMFNKKIEESQHHGDYLAYWFGNITEFTSFLKQDRDLTKLSTDIQIHLVSFTQRLFYYFLNLLHSVLDKHLYALINTQDNLEQSSSISRSATLDDLLKLLSSLLDLLHKCRLNASLTIQIFSQIFLYINTWLFNRIIGTPELKLCSSAWGERFSMRLKSISTWAQRQGLEFPFECHLMKVNQLCSLLKSSKCDVNDVQQLLLNNPWKINSLQVKYVLHHYVLDENELPIGNDFSQALITAAQKYVDESIHRQGLVVQLAEETDVDVPVILPEDGYTFESLNGIPQQLFQFVESINQSILCRLFFNPHSRGMWTEFMSPPKNENRDHDRIETIVLNKKNNNLGLTVVSASNDYQPYQGIYIRGIIPNGAAEKDGRLQVGDQILTVDQTNLVNMTHEKAVEILKQCGDSVTLKILKDAANRHGLSALLDATPEKHNELARFPSPLTSSIISNQPASTRNSLQPSNMHESSSTIPSSNPYAIESPSKLSLSKSSHNQQNNSAPISFIRSANRTQSFMTRSASATRPVTRQDIPPDPNANYQLRSMVHPNTLVKQTNLINGTDVVNQPSAFIRKQQEPIKLFNTYRANLNEIRRKRIDKLLAKAQRTEHEDKELNNLQIEEEFDRRVNDFYSQTNNRENSLLLSNNYDEELRRRLQQFEHDREAERADLNRLLAKREARFHKGRVVSNIQEYDLPPEINSARMCEEDRRIEQTSLPKYLLRFE</sequence>
<evidence type="ECO:0000259" key="6">
    <source>
        <dbReference type="PROSITE" id="PS51126"/>
    </source>
</evidence>
<keyword evidence="1" id="KW-0130">Cell adhesion</keyword>
<dbReference type="Proteomes" id="UP000663852">
    <property type="component" value="Unassembled WGS sequence"/>
</dbReference>
<dbReference type="InterPro" id="IPR029071">
    <property type="entry name" value="Ubiquitin-like_domsf"/>
</dbReference>
<accession>A0A814D0D7</accession>
<dbReference type="SMART" id="SM01132">
    <property type="entry name" value="DIL"/>
    <property type="match status" value="1"/>
</dbReference>
<dbReference type="GO" id="GO:0050839">
    <property type="term" value="F:cell adhesion molecule binding"/>
    <property type="evidence" value="ECO:0007669"/>
    <property type="project" value="TreeGrafter"/>
</dbReference>
<dbReference type="SUPFAM" id="SSF49879">
    <property type="entry name" value="SMAD/FHA domain"/>
    <property type="match status" value="1"/>
</dbReference>
<evidence type="ECO:0000256" key="1">
    <source>
        <dbReference type="ARBA" id="ARBA00022889"/>
    </source>
</evidence>
<evidence type="ECO:0000256" key="3">
    <source>
        <dbReference type="SAM" id="MobiDB-lite"/>
    </source>
</evidence>
<dbReference type="Pfam" id="PF00788">
    <property type="entry name" value="RA"/>
    <property type="match status" value="1"/>
</dbReference>
<dbReference type="PROSITE" id="PS51126">
    <property type="entry name" value="DILUTE"/>
    <property type="match status" value="1"/>
</dbReference>
<dbReference type="PANTHER" id="PTHR10398:SF2">
    <property type="entry name" value="AFADIN"/>
    <property type="match status" value="1"/>
</dbReference>
<feature type="compositionally biased region" description="Polar residues" evidence="3">
    <location>
        <begin position="885"/>
        <end position="904"/>
    </location>
</feature>